<sequence>MTFLRTARVTALSILPVALALPAIADVGVRPTPRPDAPIFAEMPDAPTVPEGWRDRLVAANLASIHADLPVAPTILPYDVRQMGNDMPVAPGLPSLTDVAVFIPIPVVLHGDMPVADVVGPVDQAVIEPTETAADAG</sequence>
<evidence type="ECO:0000313" key="3">
    <source>
        <dbReference type="Proteomes" id="UP000199110"/>
    </source>
</evidence>
<feature type="chain" id="PRO_5011704693" evidence="1">
    <location>
        <begin position="26"/>
        <end position="137"/>
    </location>
</feature>
<proteinExistence type="predicted"/>
<evidence type="ECO:0000256" key="1">
    <source>
        <dbReference type="SAM" id="SignalP"/>
    </source>
</evidence>
<dbReference type="Proteomes" id="UP000199110">
    <property type="component" value="Unassembled WGS sequence"/>
</dbReference>
<accession>A0A1I3H1I6</accession>
<feature type="signal peptide" evidence="1">
    <location>
        <begin position="1"/>
        <end position="25"/>
    </location>
</feature>
<reference evidence="2 3" key="1">
    <citation type="submission" date="2016-10" db="EMBL/GenBank/DDBJ databases">
        <authorList>
            <person name="de Groot N.N."/>
        </authorList>
    </citation>
    <scope>NUCLEOTIDE SEQUENCE [LARGE SCALE GENOMIC DNA]</scope>
    <source>
        <strain evidence="2 3">DSM 19073</strain>
    </source>
</reference>
<dbReference type="STRING" id="390807.SAMN04488095_0418"/>
<keyword evidence="1" id="KW-0732">Signal</keyword>
<dbReference type="RefSeq" id="WP_092776630.1">
    <property type="nucleotide sequence ID" value="NZ_FORA01000001.1"/>
</dbReference>
<organism evidence="2 3">
    <name type="scientific">Jannaschia pohangensis</name>
    <dbReference type="NCBI Taxonomy" id="390807"/>
    <lineage>
        <taxon>Bacteria</taxon>
        <taxon>Pseudomonadati</taxon>
        <taxon>Pseudomonadota</taxon>
        <taxon>Alphaproteobacteria</taxon>
        <taxon>Rhodobacterales</taxon>
        <taxon>Roseobacteraceae</taxon>
        <taxon>Jannaschia</taxon>
    </lineage>
</organism>
<dbReference type="EMBL" id="FORA01000001">
    <property type="protein sequence ID" value="SFI29549.1"/>
    <property type="molecule type" value="Genomic_DNA"/>
</dbReference>
<dbReference type="AlphaFoldDB" id="A0A1I3H1I6"/>
<name>A0A1I3H1I6_9RHOB</name>
<keyword evidence="3" id="KW-1185">Reference proteome</keyword>
<protein>
    <submittedName>
        <fullName evidence="2">Uncharacterized protein</fullName>
    </submittedName>
</protein>
<evidence type="ECO:0000313" key="2">
    <source>
        <dbReference type="EMBL" id="SFI29549.1"/>
    </source>
</evidence>
<gene>
    <name evidence="2" type="ORF">SAMN04488095_0418</name>
</gene>